<proteinExistence type="predicted"/>
<dbReference type="EMBL" id="BAABME010001131">
    <property type="protein sequence ID" value="GAA0147752.1"/>
    <property type="molecule type" value="Genomic_DNA"/>
</dbReference>
<dbReference type="AlphaFoldDB" id="A0AAV3P9J1"/>
<gene>
    <name evidence="1" type="ORF">LIER_07376</name>
</gene>
<organism evidence="1 2">
    <name type="scientific">Lithospermum erythrorhizon</name>
    <name type="common">Purple gromwell</name>
    <name type="synonym">Lithospermum officinale var. erythrorhizon</name>
    <dbReference type="NCBI Taxonomy" id="34254"/>
    <lineage>
        <taxon>Eukaryota</taxon>
        <taxon>Viridiplantae</taxon>
        <taxon>Streptophyta</taxon>
        <taxon>Embryophyta</taxon>
        <taxon>Tracheophyta</taxon>
        <taxon>Spermatophyta</taxon>
        <taxon>Magnoliopsida</taxon>
        <taxon>eudicotyledons</taxon>
        <taxon>Gunneridae</taxon>
        <taxon>Pentapetalae</taxon>
        <taxon>asterids</taxon>
        <taxon>lamiids</taxon>
        <taxon>Boraginales</taxon>
        <taxon>Boraginaceae</taxon>
        <taxon>Boraginoideae</taxon>
        <taxon>Lithospermeae</taxon>
        <taxon>Lithospermum</taxon>
    </lineage>
</organism>
<evidence type="ECO:0000313" key="2">
    <source>
        <dbReference type="Proteomes" id="UP001454036"/>
    </source>
</evidence>
<name>A0AAV3P9J1_LITER</name>
<evidence type="ECO:0000313" key="1">
    <source>
        <dbReference type="EMBL" id="GAA0147752.1"/>
    </source>
</evidence>
<protein>
    <submittedName>
        <fullName evidence="1">Uncharacterized protein</fullName>
    </submittedName>
</protein>
<dbReference type="Proteomes" id="UP001454036">
    <property type="component" value="Unassembled WGS sequence"/>
</dbReference>
<keyword evidence="2" id="KW-1185">Reference proteome</keyword>
<sequence>MNCEFVWSFVGSSKTPHNEEFDELRTEEIDKGGLTVAPPFSRQLKSCSFAKEFLRSMKSSLVCTLRLSSNKLGEQEFLSSRLIVDEIPAKFCGLLNGGADAYLIS</sequence>
<comment type="caution">
    <text evidence="1">The sequence shown here is derived from an EMBL/GenBank/DDBJ whole genome shotgun (WGS) entry which is preliminary data.</text>
</comment>
<accession>A0AAV3P9J1</accession>
<reference evidence="1 2" key="1">
    <citation type="submission" date="2024-01" db="EMBL/GenBank/DDBJ databases">
        <title>The complete chloroplast genome sequence of Lithospermum erythrorhizon: insights into the phylogenetic relationship among Boraginaceae species and the maternal lineages of purple gromwells.</title>
        <authorList>
            <person name="Okada T."/>
            <person name="Watanabe K."/>
        </authorList>
    </citation>
    <scope>NUCLEOTIDE SEQUENCE [LARGE SCALE GENOMIC DNA]</scope>
</reference>